<proteinExistence type="predicted"/>
<feature type="compositionally biased region" description="Low complexity" evidence="1">
    <location>
        <begin position="135"/>
        <end position="156"/>
    </location>
</feature>
<feature type="compositionally biased region" description="Low complexity" evidence="1">
    <location>
        <begin position="82"/>
        <end position="98"/>
    </location>
</feature>
<feature type="compositionally biased region" description="Low complexity" evidence="1">
    <location>
        <begin position="109"/>
        <end position="122"/>
    </location>
</feature>
<gene>
    <name evidence="2" type="ORF">HK105_204339</name>
</gene>
<accession>A0ABR4N9R1</accession>
<feature type="compositionally biased region" description="Basic residues" evidence="1">
    <location>
        <begin position="124"/>
        <end position="134"/>
    </location>
</feature>
<keyword evidence="3" id="KW-1185">Reference proteome</keyword>
<feature type="region of interest" description="Disordered" evidence="1">
    <location>
        <begin position="45"/>
        <end position="166"/>
    </location>
</feature>
<comment type="caution">
    <text evidence="2">The sequence shown here is derived from an EMBL/GenBank/DDBJ whole genome shotgun (WGS) entry which is preliminary data.</text>
</comment>
<organism evidence="2 3">
    <name type="scientific">Polyrhizophydium stewartii</name>
    <dbReference type="NCBI Taxonomy" id="2732419"/>
    <lineage>
        <taxon>Eukaryota</taxon>
        <taxon>Fungi</taxon>
        <taxon>Fungi incertae sedis</taxon>
        <taxon>Chytridiomycota</taxon>
        <taxon>Chytridiomycota incertae sedis</taxon>
        <taxon>Chytridiomycetes</taxon>
        <taxon>Rhizophydiales</taxon>
        <taxon>Rhizophydiales incertae sedis</taxon>
        <taxon>Polyrhizophydium</taxon>
    </lineage>
</organism>
<evidence type="ECO:0000256" key="1">
    <source>
        <dbReference type="SAM" id="MobiDB-lite"/>
    </source>
</evidence>
<reference evidence="2 3" key="1">
    <citation type="submission" date="2023-09" db="EMBL/GenBank/DDBJ databases">
        <title>Pangenome analysis of Batrachochytrium dendrobatidis and related Chytrids.</title>
        <authorList>
            <person name="Yacoub M.N."/>
            <person name="Stajich J.E."/>
            <person name="James T.Y."/>
        </authorList>
    </citation>
    <scope>NUCLEOTIDE SEQUENCE [LARGE SCALE GENOMIC DNA]</scope>
    <source>
        <strain evidence="2 3">JEL0888</strain>
    </source>
</reference>
<feature type="compositionally biased region" description="Polar residues" evidence="1">
    <location>
        <begin position="157"/>
        <end position="166"/>
    </location>
</feature>
<evidence type="ECO:0000313" key="3">
    <source>
        <dbReference type="Proteomes" id="UP001527925"/>
    </source>
</evidence>
<feature type="compositionally biased region" description="Basic and acidic residues" evidence="1">
    <location>
        <begin position="49"/>
        <end position="63"/>
    </location>
</feature>
<sequence length="166" mass="18718">MDTFTDIAYIKEKNAIQITGESHDDVYKAQSQLNTLFFPVIVKSKKQWARPDRPGNWGQRRDSNGGSQGLRRMRSEPSFNKQQQQQPQFAQPQQPQQHYHQHDDRVVPGSSDHQSRRSSGSVHGHGHGHVHHRTSFQSAFSSSSSGGSNRLSTHSSGSYAPSAQWR</sequence>
<evidence type="ECO:0000313" key="2">
    <source>
        <dbReference type="EMBL" id="KAL2916248.1"/>
    </source>
</evidence>
<protein>
    <submittedName>
        <fullName evidence="2">Uncharacterized protein</fullName>
    </submittedName>
</protein>
<dbReference type="EMBL" id="JADGIZ020000018">
    <property type="protein sequence ID" value="KAL2916248.1"/>
    <property type="molecule type" value="Genomic_DNA"/>
</dbReference>
<name>A0ABR4N9R1_9FUNG</name>
<dbReference type="Proteomes" id="UP001527925">
    <property type="component" value="Unassembled WGS sequence"/>
</dbReference>